<keyword evidence="2" id="KW-0963">Cytoplasm</keyword>
<dbReference type="PIRSF" id="PIRSF004555">
    <property type="entry name" value="UCP004555"/>
    <property type="match status" value="1"/>
</dbReference>
<comment type="caution">
    <text evidence="4">The sequence shown here is derived from an EMBL/GenBank/DDBJ whole genome shotgun (WGS) entry which is preliminary data.</text>
</comment>
<dbReference type="Gene3D" id="3.30.1310.10">
    <property type="entry name" value="Nucleoid-associated protein YbaB-like domain"/>
    <property type="match status" value="1"/>
</dbReference>
<gene>
    <name evidence="4" type="ORF">GCM10017083_36900</name>
</gene>
<name>A0A918XVP9_9PROT</name>
<dbReference type="EMBL" id="BMZS01000009">
    <property type="protein sequence ID" value="GHD56633.1"/>
    <property type="molecule type" value="Genomic_DNA"/>
</dbReference>
<feature type="coiled-coil region" evidence="3">
    <location>
        <begin position="4"/>
        <end position="31"/>
    </location>
</feature>
<accession>A0A918XVP9</accession>
<dbReference type="GO" id="GO:0005829">
    <property type="term" value="C:cytosol"/>
    <property type="evidence" value="ECO:0007669"/>
    <property type="project" value="TreeGrafter"/>
</dbReference>
<evidence type="ECO:0000313" key="4">
    <source>
        <dbReference type="EMBL" id="GHD56633.1"/>
    </source>
</evidence>
<dbReference type="InterPro" id="IPR036894">
    <property type="entry name" value="YbaB-like_sf"/>
</dbReference>
<dbReference type="RefSeq" id="WP_189992375.1">
    <property type="nucleotide sequence ID" value="NZ_BMZS01000009.1"/>
</dbReference>
<comment type="similarity">
    <text evidence="2">Belongs to the YbaB/EbfC family.</text>
</comment>
<comment type="function">
    <text evidence="2">Binds to DNA and alters its conformation. May be involved in regulation of gene expression, nucleoid organization and DNA protection.</text>
</comment>
<comment type="subcellular location">
    <subcellularLocation>
        <location evidence="2">Cytoplasm</location>
        <location evidence="2">Nucleoid</location>
    </subcellularLocation>
</comment>
<sequence>MKNLGQLMKQAQEMQSKVQEMQERLAQLEVTGMSGGGMVEVVLTGKGEARKVSIDKALVDPAEVEVLEDLLVAAINDARAKADAQSAEEMQKLTGGISLPPGFKLPF</sequence>
<keyword evidence="5" id="KW-1185">Reference proteome</keyword>
<dbReference type="PANTHER" id="PTHR33449">
    <property type="entry name" value="NUCLEOID-ASSOCIATED PROTEIN YBAB"/>
    <property type="match status" value="1"/>
</dbReference>
<dbReference type="Proteomes" id="UP000630353">
    <property type="component" value="Unassembled WGS sequence"/>
</dbReference>
<comment type="subunit">
    <text evidence="2">Homodimer.</text>
</comment>
<organism evidence="4 5">
    <name type="scientific">Thalassobaculum fulvum</name>
    <dbReference type="NCBI Taxonomy" id="1633335"/>
    <lineage>
        <taxon>Bacteria</taxon>
        <taxon>Pseudomonadati</taxon>
        <taxon>Pseudomonadota</taxon>
        <taxon>Alphaproteobacteria</taxon>
        <taxon>Rhodospirillales</taxon>
        <taxon>Thalassobaculaceae</taxon>
        <taxon>Thalassobaculum</taxon>
    </lineage>
</organism>
<dbReference type="NCBIfam" id="TIGR00103">
    <property type="entry name" value="DNA_YbaB_EbfC"/>
    <property type="match status" value="1"/>
</dbReference>
<dbReference type="GO" id="GO:0043590">
    <property type="term" value="C:bacterial nucleoid"/>
    <property type="evidence" value="ECO:0007669"/>
    <property type="project" value="UniProtKB-UniRule"/>
</dbReference>
<dbReference type="Pfam" id="PF02575">
    <property type="entry name" value="YbaB_DNA_bd"/>
    <property type="match status" value="1"/>
</dbReference>
<evidence type="ECO:0000256" key="2">
    <source>
        <dbReference type="HAMAP-Rule" id="MF_00274"/>
    </source>
</evidence>
<protein>
    <recommendedName>
        <fullName evidence="2">Nucleoid-associated protein GCM10017083_36900</fullName>
    </recommendedName>
</protein>
<reference evidence="4" key="2">
    <citation type="submission" date="2020-09" db="EMBL/GenBank/DDBJ databases">
        <authorList>
            <person name="Sun Q."/>
            <person name="Kim S."/>
        </authorList>
    </citation>
    <scope>NUCLEOTIDE SEQUENCE</scope>
    <source>
        <strain evidence="4">KCTC 42651</strain>
    </source>
</reference>
<reference evidence="4" key="1">
    <citation type="journal article" date="2014" name="Int. J. Syst. Evol. Microbiol.">
        <title>Complete genome sequence of Corynebacterium casei LMG S-19264T (=DSM 44701T), isolated from a smear-ripened cheese.</title>
        <authorList>
            <consortium name="US DOE Joint Genome Institute (JGI-PGF)"/>
            <person name="Walter F."/>
            <person name="Albersmeier A."/>
            <person name="Kalinowski J."/>
            <person name="Ruckert C."/>
        </authorList>
    </citation>
    <scope>NUCLEOTIDE SEQUENCE</scope>
    <source>
        <strain evidence="4">KCTC 42651</strain>
    </source>
</reference>
<dbReference type="GO" id="GO:0003677">
    <property type="term" value="F:DNA binding"/>
    <property type="evidence" value="ECO:0007669"/>
    <property type="project" value="UniProtKB-UniRule"/>
</dbReference>
<proteinExistence type="inferred from homology"/>
<evidence type="ECO:0000313" key="5">
    <source>
        <dbReference type="Proteomes" id="UP000630353"/>
    </source>
</evidence>
<evidence type="ECO:0000256" key="1">
    <source>
        <dbReference type="ARBA" id="ARBA00023125"/>
    </source>
</evidence>
<dbReference type="AlphaFoldDB" id="A0A918XVP9"/>
<dbReference type="InterPro" id="IPR004401">
    <property type="entry name" value="YbaB/EbfC"/>
</dbReference>
<keyword evidence="3" id="KW-0175">Coiled coil</keyword>
<dbReference type="SUPFAM" id="SSF82607">
    <property type="entry name" value="YbaB-like"/>
    <property type="match status" value="1"/>
</dbReference>
<keyword evidence="1 2" id="KW-0238">DNA-binding</keyword>
<dbReference type="HAMAP" id="MF_00274">
    <property type="entry name" value="DNA_YbaB_EbfC"/>
    <property type="match status" value="1"/>
</dbReference>
<dbReference type="PANTHER" id="PTHR33449:SF1">
    <property type="entry name" value="NUCLEOID-ASSOCIATED PROTEIN YBAB"/>
    <property type="match status" value="1"/>
</dbReference>
<evidence type="ECO:0000256" key="3">
    <source>
        <dbReference type="SAM" id="Coils"/>
    </source>
</evidence>